<dbReference type="AlphaFoldDB" id="A0A6A5R133"/>
<sequence length="101" mass="11446">MCGVRAIQQLMAVRTSVLRSDVGNYLGWSDDRRSRFRRFLSAEAWGITALSYTFLLHACGGALMNSGDGKSSMVRMFARGWSQDILPQSLVRVCFRVRIPW</sequence>
<keyword evidence="1" id="KW-0472">Membrane</keyword>
<keyword evidence="1" id="KW-0812">Transmembrane</keyword>
<reference evidence="2" key="1">
    <citation type="journal article" date="2020" name="Stud. Mycol.">
        <title>101 Dothideomycetes genomes: a test case for predicting lifestyles and emergence of pathogens.</title>
        <authorList>
            <person name="Haridas S."/>
            <person name="Albert R."/>
            <person name="Binder M."/>
            <person name="Bloem J."/>
            <person name="Labutti K."/>
            <person name="Salamov A."/>
            <person name="Andreopoulos B."/>
            <person name="Baker S."/>
            <person name="Barry K."/>
            <person name="Bills G."/>
            <person name="Bluhm B."/>
            <person name="Cannon C."/>
            <person name="Castanera R."/>
            <person name="Culley D."/>
            <person name="Daum C."/>
            <person name="Ezra D."/>
            <person name="Gonzalez J."/>
            <person name="Henrissat B."/>
            <person name="Kuo A."/>
            <person name="Liang C."/>
            <person name="Lipzen A."/>
            <person name="Lutzoni F."/>
            <person name="Magnuson J."/>
            <person name="Mondo S."/>
            <person name="Nolan M."/>
            <person name="Ohm R."/>
            <person name="Pangilinan J."/>
            <person name="Park H.-J."/>
            <person name="Ramirez L."/>
            <person name="Alfaro M."/>
            <person name="Sun H."/>
            <person name="Tritt A."/>
            <person name="Yoshinaga Y."/>
            <person name="Zwiers L.-H."/>
            <person name="Turgeon B."/>
            <person name="Goodwin S."/>
            <person name="Spatafora J."/>
            <person name="Crous P."/>
            <person name="Grigoriev I."/>
        </authorList>
    </citation>
    <scope>NUCLEOTIDE SEQUENCE</scope>
    <source>
        <strain evidence="2">HMLAC05119</strain>
    </source>
</reference>
<dbReference type="Proteomes" id="UP000800096">
    <property type="component" value="Unassembled WGS sequence"/>
</dbReference>
<dbReference type="EMBL" id="ML979132">
    <property type="protein sequence ID" value="KAF1920838.1"/>
    <property type="molecule type" value="Genomic_DNA"/>
</dbReference>
<accession>A0A6A5R133</accession>
<protein>
    <submittedName>
        <fullName evidence="2">Uncharacterized protein</fullName>
    </submittedName>
</protein>
<evidence type="ECO:0000313" key="3">
    <source>
        <dbReference type="Proteomes" id="UP000800096"/>
    </source>
</evidence>
<evidence type="ECO:0000256" key="1">
    <source>
        <dbReference type="SAM" id="Phobius"/>
    </source>
</evidence>
<keyword evidence="1" id="KW-1133">Transmembrane helix</keyword>
<organism evidence="2 3">
    <name type="scientific">Ampelomyces quisqualis</name>
    <name type="common">Powdery mildew agent</name>
    <dbReference type="NCBI Taxonomy" id="50730"/>
    <lineage>
        <taxon>Eukaryota</taxon>
        <taxon>Fungi</taxon>
        <taxon>Dikarya</taxon>
        <taxon>Ascomycota</taxon>
        <taxon>Pezizomycotina</taxon>
        <taxon>Dothideomycetes</taxon>
        <taxon>Pleosporomycetidae</taxon>
        <taxon>Pleosporales</taxon>
        <taxon>Pleosporineae</taxon>
        <taxon>Phaeosphaeriaceae</taxon>
        <taxon>Ampelomyces</taxon>
    </lineage>
</organism>
<feature type="transmembrane region" description="Helical" evidence="1">
    <location>
        <begin position="42"/>
        <end position="64"/>
    </location>
</feature>
<proteinExistence type="predicted"/>
<name>A0A6A5R133_AMPQU</name>
<evidence type="ECO:0000313" key="2">
    <source>
        <dbReference type="EMBL" id="KAF1920838.1"/>
    </source>
</evidence>
<gene>
    <name evidence="2" type="ORF">BDU57DRAFT_509302</name>
</gene>
<keyword evidence="3" id="KW-1185">Reference proteome</keyword>